<feature type="transmembrane region" description="Helical" evidence="1">
    <location>
        <begin position="63"/>
        <end position="84"/>
    </location>
</feature>
<feature type="non-terminal residue" evidence="3">
    <location>
        <position position="1"/>
    </location>
</feature>
<dbReference type="PRINTS" id="PR00109">
    <property type="entry name" value="TYRKINASE"/>
</dbReference>
<dbReference type="PANTHER" id="PTHR24416:SF583">
    <property type="entry name" value="RECEPTOR PROTEIN-TYROSINE KINASE"/>
    <property type="match status" value="1"/>
</dbReference>
<feature type="domain" description="Protein kinase" evidence="2">
    <location>
        <begin position="130"/>
        <end position="431"/>
    </location>
</feature>
<dbReference type="GO" id="GO:0005886">
    <property type="term" value="C:plasma membrane"/>
    <property type="evidence" value="ECO:0007669"/>
    <property type="project" value="TreeGrafter"/>
</dbReference>
<dbReference type="Gene3D" id="1.10.510.10">
    <property type="entry name" value="Transferase(Phosphotransferase) domain 1"/>
    <property type="match status" value="2"/>
</dbReference>
<sequence length="657" mass="74707">NTVSNFLIKGLSIGRRYSVHICAIYDDGTEGSIRWNITARHEVDLGPLIHEKMLHGSSTPHTAFFVVPTLLVLLMAFCSIFVVYRCRRTYKKSIGELAANNLQCSPEENPYVVQPRRFDHWEISRSKLDIFLDQKLGSGAFGAVYKGKMNGRLVSNKMSNSALAENWTKTEDCEIAVKMLPEYADEAAKSDFCKEINLMKRLGYHEKLVNMLACITADEPFCLIVEYCSDGDLLHYLRDRRKYMVKLEELGIDIQNAENHGDMDLDKILCLKDLVSFSWQISVGLEYLSQKGYVHRDVAARNVLVDRDKRIKIGDFGLCRYVYSDMVYMGKGGRLPVKWMALEAIKNCEFTSKSDVWSFGVLLFEIITLGGSPYPGIQPMDMEKLLEEGHRMEQPVNCPDDMYSIMLDCWQAEPSKRPDFTEIRERLRGMLEKITEDYGYTGLSQSRDYYNVVNSDNSESTGNVVIMTEQSQPIVTTGNVPCEIGDFGLCRYVYSDMVYMGKGGRLPVKWMALEAIKNCEFTSKSDVWSFGVLLFEIITLGGSPYPGIQPMDMEKLLEEGHRMEQPVNCPDDMYSIMLDCWQAEPSKRPDFTEIRERLRGMLEKITEDYGYTGLSQSRDYYNVVNSDNSESTGNVVIMTEQSQPIVTTGNVPCEVVG</sequence>
<evidence type="ECO:0000259" key="2">
    <source>
        <dbReference type="PROSITE" id="PS50011"/>
    </source>
</evidence>
<dbReference type="SUPFAM" id="SSF56112">
    <property type="entry name" value="Protein kinase-like (PK-like)"/>
    <property type="match status" value="2"/>
</dbReference>
<dbReference type="EMBL" id="KL363651">
    <property type="protein sequence ID" value="KFD45200.1"/>
    <property type="molecule type" value="Genomic_DNA"/>
</dbReference>
<dbReference type="GO" id="GO:0007169">
    <property type="term" value="P:cell surface receptor protein tyrosine kinase signaling pathway"/>
    <property type="evidence" value="ECO:0007669"/>
    <property type="project" value="TreeGrafter"/>
</dbReference>
<keyword evidence="1" id="KW-0812">Transmembrane</keyword>
<evidence type="ECO:0000313" key="3">
    <source>
        <dbReference type="EMBL" id="KFD45200.1"/>
    </source>
</evidence>
<dbReference type="PANTHER" id="PTHR24416">
    <property type="entry name" value="TYROSINE-PROTEIN KINASE RECEPTOR"/>
    <property type="match status" value="1"/>
</dbReference>
<proteinExistence type="predicted"/>
<dbReference type="GO" id="GO:0005524">
    <property type="term" value="F:ATP binding"/>
    <property type="evidence" value="ECO:0007669"/>
    <property type="project" value="InterPro"/>
</dbReference>
<dbReference type="AlphaFoldDB" id="A0A085LJQ4"/>
<keyword evidence="4" id="KW-1185">Reference proteome</keyword>
<keyword evidence="1" id="KW-1133">Transmembrane helix</keyword>
<dbReference type="SMART" id="SM00219">
    <property type="entry name" value="TyrKc"/>
    <property type="match status" value="2"/>
</dbReference>
<dbReference type="InterPro" id="IPR001245">
    <property type="entry name" value="Ser-Thr/Tyr_kinase_cat_dom"/>
</dbReference>
<dbReference type="InterPro" id="IPR000719">
    <property type="entry name" value="Prot_kinase_dom"/>
</dbReference>
<dbReference type="InterPro" id="IPR011009">
    <property type="entry name" value="Kinase-like_dom_sf"/>
</dbReference>
<dbReference type="InterPro" id="IPR008266">
    <property type="entry name" value="Tyr_kinase_AS"/>
</dbReference>
<organism evidence="3 4">
    <name type="scientific">Trichuris suis</name>
    <name type="common">pig whipworm</name>
    <dbReference type="NCBI Taxonomy" id="68888"/>
    <lineage>
        <taxon>Eukaryota</taxon>
        <taxon>Metazoa</taxon>
        <taxon>Ecdysozoa</taxon>
        <taxon>Nematoda</taxon>
        <taxon>Enoplea</taxon>
        <taxon>Dorylaimia</taxon>
        <taxon>Trichinellida</taxon>
        <taxon>Trichuridae</taxon>
        <taxon>Trichuris</taxon>
    </lineage>
</organism>
<keyword evidence="1" id="KW-0472">Membrane</keyword>
<gene>
    <name evidence="3" type="ORF">M513_13923</name>
</gene>
<name>A0A085LJQ4_9BILA</name>
<dbReference type="Pfam" id="PF07714">
    <property type="entry name" value="PK_Tyr_Ser-Thr"/>
    <property type="match status" value="2"/>
</dbReference>
<dbReference type="CDD" id="cd00192">
    <property type="entry name" value="PTKc"/>
    <property type="match status" value="1"/>
</dbReference>
<dbReference type="Gene3D" id="3.30.200.20">
    <property type="entry name" value="Phosphorylase Kinase, domain 1"/>
    <property type="match status" value="1"/>
</dbReference>
<dbReference type="InterPro" id="IPR020635">
    <property type="entry name" value="Tyr_kinase_cat_dom"/>
</dbReference>
<dbReference type="PROSITE" id="PS50011">
    <property type="entry name" value="PROTEIN_KINASE_DOM"/>
    <property type="match status" value="1"/>
</dbReference>
<dbReference type="PROSITE" id="PS00109">
    <property type="entry name" value="PROTEIN_KINASE_TYR"/>
    <property type="match status" value="1"/>
</dbReference>
<dbReference type="FunFam" id="1.10.510.10:FF:000994">
    <property type="entry name" value="Hypoxia Inhibited Receptor tyrosine kinase"/>
    <property type="match status" value="1"/>
</dbReference>
<reference evidence="3 4" key="1">
    <citation type="journal article" date="2014" name="Nat. Genet.">
        <title>Genome and transcriptome of the porcine whipworm Trichuris suis.</title>
        <authorList>
            <person name="Jex A.R."/>
            <person name="Nejsum P."/>
            <person name="Schwarz E.M."/>
            <person name="Hu L."/>
            <person name="Young N.D."/>
            <person name="Hall R.S."/>
            <person name="Korhonen P.K."/>
            <person name="Liao S."/>
            <person name="Thamsborg S."/>
            <person name="Xia J."/>
            <person name="Xu P."/>
            <person name="Wang S."/>
            <person name="Scheerlinck J.P."/>
            <person name="Hofmann A."/>
            <person name="Sternberg P.W."/>
            <person name="Wang J."/>
            <person name="Gasser R.B."/>
        </authorList>
    </citation>
    <scope>NUCLEOTIDE SEQUENCE [LARGE SCALE GENOMIC DNA]</scope>
    <source>
        <strain evidence="3">DCEP-RM93M</strain>
    </source>
</reference>
<dbReference type="InterPro" id="IPR050122">
    <property type="entry name" value="RTK"/>
</dbReference>
<dbReference type="GO" id="GO:0004714">
    <property type="term" value="F:transmembrane receptor protein tyrosine kinase activity"/>
    <property type="evidence" value="ECO:0007669"/>
    <property type="project" value="TreeGrafter"/>
</dbReference>
<evidence type="ECO:0000313" key="4">
    <source>
        <dbReference type="Proteomes" id="UP000030764"/>
    </source>
</evidence>
<protein>
    <recommendedName>
        <fullName evidence="2">Protein kinase domain-containing protein</fullName>
    </recommendedName>
</protein>
<dbReference type="GO" id="GO:0043235">
    <property type="term" value="C:receptor complex"/>
    <property type="evidence" value="ECO:0007669"/>
    <property type="project" value="TreeGrafter"/>
</dbReference>
<evidence type="ECO:0000256" key="1">
    <source>
        <dbReference type="SAM" id="Phobius"/>
    </source>
</evidence>
<dbReference type="FunFam" id="1.10.510.10:FF:000986">
    <property type="entry name" value="Protein tyrosine kinase 2aa"/>
    <property type="match status" value="1"/>
</dbReference>
<accession>A0A085LJQ4</accession>
<dbReference type="Proteomes" id="UP000030764">
    <property type="component" value="Unassembled WGS sequence"/>
</dbReference>